<dbReference type="EMBL" id="JAMSHJ010000005">
    <property type="protein sequence ID" value="KAI5410762.1"/>
    <property type="molecule type" value="Genomic_DNA"/>
</dbReference>
<sequence>MGFGPNQTHSKTPGTIIPAFSLSLYVYTLEPRMKRHEELLPRKLVVPQVNQLVQVAQKSQSTIFESGSDGVSQHDLQSNSNMVLTAGLGTYTIEGNDKGFEEAYKMMMDELKDGGKVYLVYPIIELSEQLPQLRAASANLKSISDRFPGYNCGLLHGRMRNEEESTI</sequence>
<evidence type="ECO:0000256" key="1">
    <source>
        <dbReference type="ARBA" id="ARBA00022801"/>
    </source>
</evidence>
<dbReference type="Gramene" id="Psat05G0605500-T1">
    <property type="protein sequence ID" value="KAI5410762.1"/>
    <property type="gene ID" value="KIW84_056055"/>
</dbReference>
<organism evidence="3 4">
    <name type="scientific">Pisum sativum</name>
    <name type="common">Garden pea</name>
    <name type="synonym">Lathyrus oleraceus</name>
    <dbReference type="NCBI Taxonomy" id="3888"/>
    <lineage>
        <taxon>Eukaryota</taxon>
        <taxon>Viridiplantae</taxon>
        <taxon>Streptophyta</taxon>
        <taxon>Embryophyta</taxon>
        <taxon>Tracheophyta</taxon>
        <taxon>Spermatophyta</taxon>
        <taxon>Magnoliopsida</taxon>
        <taxon>eudicotyledons</taxon>
        <taxon>Gunneridae</taxon>
        <taxon>Pentapetalae</taxon>
        <taxon>rosids</taxon>
        <taxon>fabids</taxon>
        <taxon>Fabales</taxon>
        <taxon>Fabaceae</taxon>
        <taxon>Papilionoideae</taxon>
        <taxon>50 kb inversion clade</taxon>
        <taxon>NPAAA clade</taxon>
        <taxon>Hologalegina</taxon>
        <taxon>IRL clade</taxon>
        <taxon>Fabeae</taxon>
        <taxon>Lathyrus</taxon>
    </lineage>
</organism>
<gene>
    <name evidence="3" type="ORF">KIW84_056055</name>
</gene>
<comment type="caution">
    <text evidence="3">The sequence shown here is derived from an EMBL/GenBank/DDBJ whole genome shotgun (WGS) entry which is preliminary data.</text>
</comment>
<keyword evidence="4" id="KW-1185">Reference proteome</keyword>
<dbReference type="AlphaFoldDB" id="A0A9D4WZQ5"/>
<dbReference type="GO" id="GO:0006281">
    <property type="term" value="P:DNA repair"/>
    <property type="evidence" value="ECO:0007669"/>
    <property type="project" value="InterPro"/>
</dbReference>
<accession>A0A9D4WZQ5</accession>
<proteinExistence type="predicted"/>
<keyword evidence="1" id="KW-0378">Hydrolase</keyword>
<keyword evidence="2" id="KW-0067">ATP-binding</keyword>
<evidence type="ECO:0000313" key="3">
    <source>
        <dbReference type="EMBL" id="KAI5410762.1"/>
    </source>
</evidence>
<evidence type="ECO:0000313" key="4">
    <source>
        <dbReference type="Proteomes" id="UP001058974"/>
    </source>
</evidence>
<keyword evidence="2" id="KW-0347">Helicase</keyword>
<evidence type="ECO:0000256" key="2">
    <source>
        <dbReference type="ARBA" id="ARBA00022806"/>
    </source>
</evidence>
<dbReference type="GO" id="GO:0016787">
    <property type="term" value="F:hydrolase activity"/>
    <property type="evidence" value="ECO:0007669"/>
    <property type="project" value="UniProtKB-KW"/>
</dbReference>
<dbReference type="PANTHER" id="PTHR47964:SF1">
    <property type="entry name" value="ATP-DEPENDENT DNA HELICASE HOMOLOG RECG, CHLOROPLASTIC"/>
    <property type="match status" value="1"/>
</dbReference>
<dbReference type="GO" id="GO:0003678">
    <property type="term" value="F:DNA helicase activity"/>
    <property type="evidence" value="ECO:0007669"/>
    <property type="project" value="TreeGrafter"/>
</dbReference>
<dbReference type="InterPro" id="IPR047112">
    <property type="entry name" value="RecG/Mfd"/>
</dbReference>
<dbReference type="PANTHER" id="PTHR47964">
    <property type="entry name" value="ATP-DEPENDENT DNA HELICASE HOMOLOG RECG, CHLOROPLASTIC"/>
    <property type="match status" value="1"/>
</dbReference>
<dbReference type="Proteomes" id="UP001058974">
    <property type="component" value="Chromosome 5"/>
</dbReference>
<dbReference type="Gene3D" id="3.40.50.300">
    <property type="entry name" value="P-loop containing nucleotide triphosphate hydrolases"/>
    <property type="match status" value="1"/>
</dbReference>
<reference evidence="3 4" key="1">
    <citation type="journal article" date="2022" name="Nat. Genet.">
        <title>Improved pea reference genome and pan-genome highlight genomic features and evolutionary characteristics.</title>
        <authorList>
            <person name="Yang T."/>
            <person name="Liu R."/>
            <person name="Luo Y."/>
            <person name="Hu S."/>
            <person name="Wang D."/>
            <person name="Wang C."/>
            <person name="Pandey M.K."/>
            <person name="Ge S."/>
            <person name="Xu Q."/>
            <person name="Li N."/>
            <person name="Li G."/>
            <person name="Huang Y."/>
            <person name="Saxena R.K."/>
            <person name="Ji Y."/>
            <person name="Li M."/>
            <person name="Yan X."/>
            <person name="He Y."/>
            <person name="Liu Y."/>
            <person name="Wang X."/>
            <person name="Xiang C."/>
            <person name="Varshney R.K."/>
            <person name="Ding H."/>
            <person name="Gao S."/>
            <person name="Zong X."/>
        </authorList>
    </citation>
    <scope>NUCLEOTIDE SEQUENCE [LARGE SCALE GENOMIC DNA]</scope>
    <source>
        <strain evidence="3 4">cv. Zhongwan 6</strain>
    </source>
</reference>
<keyword evidence="2" id="KW-0547">Nucleotide-binding</keyword>
<dbReference type="InterPro" id="IPR027417">
    <property type="entry name" value="P-loop_NTPase"/>
</dbReference>
<protein>
    <submittedName>
        <fullName evidence="3">Uncharacterized protein</fullName>
    </submittedName>
</protein>
<name>A0A9D4WZQ5_PEA</name>